<feature type="region of interest" description="Disordered" evidence="1">
    <location>
        <begin position="1"/>
        <end position="27"/>
    </location>
</feature>
<dbReference type="AlphaFoldDB" id="A0AAV1QVD2"/>
<keyword evidence="3" id="KW-1185">Reference proteome</keyword>
<dbReference type="EMBL" id="CAWUPB010000630">
    <property type="protein sequence ID" value="CAK7324750.1"/>
    <property type="molecule type" value="Genomic_DNA"/>
</dbReference>
<organism evidence="2 3">
    <name type="scientific">Dovyalis caffra</name>
    <dbReference type="NCBI Taxonomy" id="77055"/>
    <lineage>
        <taxon>Eukaryota</taxon>
        <taxon>Viridiplantae</taxon>
        <taxon>Streptophyta</taxon>
        <taxon>Embryophyta</taxon>
        <taxon>Tracheophyta</taxon>
        <taxon>Spermatophyta</taxon>
        <taxon>Magnoliopsida</taxon>
        <taxon>eudicotyledons</taxon>
        <taxon>Gunneridae</taxon>
        <taxon>Pentapetalae</taxon>
        <taxon>rosids</taxon>
        <taxon>fabids</taxon>
        <taxon>Malpighiales</taxon>
        <taxon>Salicaceae</taxon>
        <taxon>Flacourtieae</taxon>
        <taxon>Dovyalis</taxon>
    </lineage>
</organism>
<sequence length="67" mass="6483">ISPSAPPAPSTSPTNTHTCLLAPPHANNSYAGRVALTHAPALPLAPRPNSSSGVSAGDAGSTPAACQ</sequence>
<feature type="compositionally biased region" description="Low complexity" evidence="1">
    <location>
        <begin position="41"/>
        <end position="61"/>
    </location>
</feature>
<feature type="region of interest" description="Disordered" evidence="1">
    <location>
        <begin position="41"/>
        <end position="67"/>
    </location>
</feature>
<dbReference type="Proteomes" id="UP001314170">
    <property type="component" value="Unassembled WGS sequence"/>
</dbReference>
<evidence type="ECO:0000256" key="1">
    <source>
        <dbReference type="SAM" id="MobiDB-lite"/>
    </source>
</evidence>
<protein>
    <submittedName>
        <fullName evidence="2">Uncharacterized protein</fullName>
    </submittedName>
</protein>
<name>A0AAV1QVD2_9ROSI</name>
<reference evidence="2 3" key="1">
    <citation type="submission" date="2024-01" db="EMBL/GenBank/DDBJ databases">
        <authorList>
            <person name="Waweru B."/>
        </authorList>
    </citation>
    <scope>NUCLEOTIDE SEQUENCE [LARGE SCALE GENOMIC DNA]</scope>
</reference>
<gene>
    <name evidence="2" type="ORF">DCAF_LOCUS2416</name>
</gene>
<proteinExistence type="predicted"/>
<comment type="caution">
    <text evidence="2">The sequence shown here is derived from an EMBL/GenBank/DDBJ whole genome shotgun (WGS) entry which is preliminary data.</text>
</comment>
<accession>A0AAV1QVD2</accession>
<evidence type="ECO:0000313" key="2">
    <source>
        <dbReference type="EMBL" id="CAK7324750.1"/>
    </source>
</evidence>
<feature type="non-terminal residue" evidence="2">
    <location>
        <position position="1"/>
    </location>
</feature>
<evidence type="ECO:0000313" key="3">
    <source>
        <dbReference type="Proteomes" id="UP001314170"/>
    </source>
</evidence>
<feature type="compositionally biased region" description="Pro residues" evidence="1">
    <location>
        <begin position="1"/>
        <end position="10"/>
    </location>
</feature>